<accession>A0AAQ3STX8</accession>
<dbReference type="PANTHER" id="PTHR31673:SF3">
    <property type="entry name" value="COBRA-LIKE PROTEIN 4"/>
    <property type="match status" value="1"/>
</dbReference>
<comment type="similarity">
    <text evidence="1">Belongs to the COBRA family.</text>
</comment>
<keyword evidence="4" id="KW-0812">Transmembrane</keyword>
<evidence type="ECO:0000256" key="2">
    <source>
        <dbReference type="ARBA" id="ARBA00022729"/>
    </source>
</evidence>
<name>A0AAQ3STX8_PASNO</name>
<dbReference type="GO" id="GO:0052324">
    <property type="term" value="P:plant-type cell wall cellulose biosynthetic process"/>
    <property type="evidence" value="ECO:0007669"/>
    <property type="project" value="TreeGrafter"/>
</dbReference>
<keyword evidence="2" id="KW-0732">Signal</keyword>
<keyword evidence="7" id="KW-1185">Reference proteome</keyword>
<feature type="domain" description="COBRA C-terminal" evidence="5">
    <location>
        <begin position="324"/>
        <end position="516"/>
    </location>
</feature>
<dbReference type="Pfam" id="PF25079">
    <property type="entry name" value="COB_C"/>
    <property type="match status" value="1"/>
</dbReference>
<evidence type="ECO:0000313" key="6">
    <source>
        <dbReference type="EMBL" id="WVZ60586.1"/>
    </source>
</evidence>
<dbReference type="EMBL" id="CP144746">
    <property type="protein sequence ID" value="WVZ60586.1"/>
    <property type="molecule type" value="Genomic_DNA"/>
</dbReference>
<dbReference type="InterPro" id="IPR006918">
    <property type="entry name" value="COBRA_pln"/>
</dbReference>
<dbReference type="AlphaFoldDB" id="A0AAQ3STX8"/>
<sequence>RDREQSARRLAAAVCRRSKKRGDAAAGLPACRTCFKSHSPPPRISALSPLPPAFLGAQPTAAAIAAAVRSERSAGAALYLSVGDTARVGERLRRAGGRMAAGGRSVACCAAVLLAAALLLSAPTTTEAYDSLDPNGNITIKWDIMQWTPDGYVAVVTMFNYQQFRHIGAPGWQLGWTWAKKEVIWSMVGAQTTEQGDCSKFKGNTPHCCKKDPTIVDLLPGTPYNMQIANCCKAGVMNTFNQDPANAASSFQISVGLAGTTNKTVKVPKNFTLKTPGPGYTCGRAIVGRPTKFFTADGRRATQALMTWNVTCTYSQFLAQKTPSCCVSLSSFYNDTIVNCPTCSCGCQNPNGSNCVNEDSPNLQSAIDGPGKWTGQPLVQCTSHMCPIRIHWHVKLNYKEYWRVKITITNFNFRMNYTQWNLVVQHPNFDNITQLFSFNYKPLTPYGGGINDTAMFWGVKFYNDLLMQAGKLGNVQSELLLRKDSRTFTFEKGWAFPHRVYFNGDNCVMPSPENYPWLPNASPLTKQPLTLPLLVFWVVLAALLAYA</sequence>
<dbReference type="Proteomes" id="UP001341281">
    <property type="component" value="Chromosome 02"/>
</dbReference>
<keyword evidence="3" id="KW-0325">Glycoprotein</keyword>
<dbReference type="InterPro" id="IPR056900">
    <property type="entry name" value="COB_C"/>
</dbReference>
<reference evidence="6 7" key="1">
    <citation type="submission" date="2024-02" db="EMBL/GenBank/DDBJ databases">
        <title>High-quality chromosome-scale genome assembly of Pensacola bahiagrass (Paspalum notatum Flugge var. saurae).</title>
        <authorList>
            <person name="Vega J.M."/>
            <person name="Podio M."/>
            <person name="Orjuela J."/>
            <person name="Siena L.A."/>
            <person name="Pessino S.C."/>
            <person name="Combes M.C."/>
            <person name="Mariac C."/>
            <person name="Albertini E."/>
            <person name="Pupilli F."/>
            <person name="Ortiz J.P.A."/>
            <person name="Leblanc O."/>
        </authorList>
    </citation>
    <scope>NUCLEOTIDE SEQUENCE [LARGE SCALE GENOMIC DNA]</scope>
    <source>
        <strain evidence="6">R1</strain>
        <tissue evidence="6">Leaf</tissue>
    </source>
</reference>
<evidence type="ECO:0000313" key="7">
    <source>
        <dbReference type="Proteomes" id="UP001341281"/>
    </source>
</evidence>
<keyword evidence="4" id="KW-0472">Membrane</keyword>
<organism evidence="6 7">
    <name type="scientific">Paspalum notatum var. saurae</name>
    <dbReference type="NCBI Taxonomy" id="547442"/>
    <lineage>
        <taxon>Eukaryota</taxon>
        <taxon>Viridiplantae</taxon>
        <taxon>Streptophyta</taxon>
        <taxon>Embryophyta</taxon>
        <taxon>Tracheophyta</taxon>
        <taxon>Spermatophyta</taxon>
        <taxon>Magnoliopsida</taxon>
        <taxon>Liliopsida</taxon>
        <taxon>Poales</taxon>
        <taxon>Poaceae</taxon>
        <taxon>PACMAD clade</taxon>
        <taxon>Panicoideae</taxon>
        <taxon>Andropogonodae</taxon>
        <taxon>Paspaleae</taxon>
        <taxon>Paspalinae</taxon>
        <taxon>Paspalum</taxon>
    </lineage>
</organism>
<dbReference type="PANTHER" id="PTHR31673">
    <property type="entry name" value="PROTEIN COBRA"/>
    <property type="match status" value="1"/>
</dbReference>
<feature type="transmembrane region" description="Helical" evidence="4">
    <location>
        <begin position="101"/>
        <end position="122"/>
    </location>
</feature>
<evidence type="ECO:0000256" key="3">
    <source>
        <dbReference type="ARBA" id="ARBA00023180"/>
    </source>
</evidence>
<feature type="transmembrane region" description="Helical" evidence="4">
    <location>
        <begin position="529"/>
        <end position="546"/>
    </location>
</feature>
<protein>
    <recommendedName>
        <fullName evidence="5">COBRA C-terminal domain-containing protein</fullName>
    </recommendedName>
</protein>
<dbReference type="Pfam" id="PF04833">
    <property type="entry name" value="COBRA"/>
    <property type="match status" value="1"/>
</dbReference>
<proteinExistence type="inferred from homology"/>
<gene>
    <name evidence="6" type="ORF">U9M48_010586</name>
</gene>
<feature type="non-terminal residue" evidence="6">
    <location>
        <position position="547"/>
    </location>
</feature>
<evidence type="ECO:0000256" key="4">
    <source>
        <dbReference type="SAM" id="Phobius"/>
    </source>
</evidence>
<evidence type="ECO:0000256" key="1">
    <source>
        <dbReference type="ARBA" id="ARBA00005507"/>
    </source>
</evidence>
<keyword evidence="4" id="KW-1133">Transmembrane helix</keyword>
<evidence type="ECO:0000259" key="5">
    <source>
        <dbReference type="Pfam" id="PF25079"/>
    </source>
</evidence>
<dbReference type="GO" id="GO:0005886">
    <property type="term" value="C:plasma membrane"/>
    <property type="evidence" value="ECO:0007669"/>
    <property type="project" value="TreeGrafter"/>
</dbReference>
<dbReference type="GO" id="GO:0010215">
    <property type="term" value="P:cellulose microfibril organization"/>
    <property type="evidence" value="ECO:0007669"/>
    <property type="project" value="InterPro"/>
</dbReference>